<comment type="caution">
    <text evidence="2">The sequence shown here is derived from an EMBL/GenBank/DDBJ whole genome shotgun (WGS) entry which is preliminary data.</text>
</comment>
<feature type="coiled-coil region" evidence="1">
    <location>
        <begin position="134"/>
        <end position="161"/>
    </location>
</feature>
<gene>
    <name evidence="2" type="ORF">A4U53_19610</name>
</gene>
<proteinExistence type="predicted"/>
<protein>
    <submittedName>
        <fullName evidence="2">Uncharacterized protein</fullName>
    </submittedName>
</protein>
<dbReference type="AlphaFoldDB" id="A0A179BTW1"/>
<sequence>MSKSLKSVADRLTSLFSETAKIQTQLTTAIGEVESDLIAAKDRLAAIQSAPVDREEVSRRIKAFAVSAAEEARAASGVIDFARLNYNPAQGTDITGLNPRHIFGFQVLTGDIEAIVDRLTDAAFASFSAQPISAGERERETNALNAEIANLERMRERIARDAAAHGINIPRSEFADPAVLLAPDVELQA</sequence>
<evidence type="ECO:0000256" key="1">
    <source>
        <dbReference type="SAM" id="Coils"/>
    </source>
</evidence>
<reference evidence="2" key="1">
    <citation type="submission" date="2016-04" db="EMBL/GenBank/DDBJ databases">
        <title>Fast-growing isolate from the root nodules of Vavilovia formosa.</title>
        <authorList>
            <person name="Kimeklis A."/>
            <person name="Safronova V."/>
            <person name="Belimov A."/>
            <person name="Andronov E."/>
        </authorList>
    </citation>
    <scope>NUCLEOTIDE SEQUENCE [LARGE SCALE GENOMIC DNA]</scope>
    <source>
        <strain evidence="2">Vaf-46</strain>
    </source>
</reference>
<dbReference type="RefSeq" id="WP_064247230.1">
    <property type="nucleotide sequence ID" value="NZ_CAXURF020000001.1"/>
</dbReference>
<organism evidence="2">
    <name type="scientific">Rhizobium leguminosarum</name>
    <dbReference type="NCBI Taxonomy" id="384"/>
    <lineage>
        <taxon>Bacteria</taxon>
        <taxon>Pseudomonadati</taxon>
        <taxon>Pseudomonadota</taxon>
        <taxon>Alphaproteobacteria</taxon>
        <taxon>Hyphomicrobiales</taxon>
        <taxon>Rhizobiaceae</taxon>
        <taxon>Rhizobium/Agrobacterium group</taxon>
        <taxon>Rhizobium</taxon>
    </lineage>
</organism>
<keyword evidence="1" id="KW-0175">Coiled coil</keyword>
<dbReference type="EMBL" id="LWBS01000154">
    <property type="protein sequence ID" value="OAP94815.1"/>
    <property type="molecule type" value="Genomic_DNA"/>
</dbReference>
<evidence type="ECO:0000313" key="2">
    <source>
        <dbReference type="EMBL" id="OAP94815.1"/>
    </source>
</evidence>
<accession>A0A179BTW1</accession>
<name>A0A179BTW1_RHILE</name>